<dbReference type="AlphaFoldDB" id="A0A418WU08"/>
<name>A0A418WU08_9PROT</name>
<sequence length="410" mass="45213">MDPIVWDWIGAGLRWLHVIAGIAWIGSSFYFVHLDSSLKPREGLPPGAYGEAWQVHGGGFYHMVKYLVTPPNMPDELTWFKWEAYATWISGFALLVFVYYFGAELYLIDKAVMDLSPWAAIGISVGSLVLGWAVYDLLCRSPIGRSEAWLGLVGFGFIVAVTWGFTEFFSARGAFMQAGALMGTIMAANVLMIIIPNQRKVVKVLLAGGTADPRLGRIGKQRSMHNNYITLPVVFVMIANHYPLAYGAAQSWLILAFLIVMGTAIRHFFNTMHKGLPAPWWTWWIAGGCALIIVALSRGTPADPTTTTGFLPQPAVSAQAVTLAQASEIVSTRCSMCHAREPVWDGIITPPKGVLLDTPEHVAAHAEEIYVISVWTHAMPPSNITEMTIEERRRLARWIADGQAARLAQQ</sequence>
<feature type="transmembrane region" description="Helical" evidence="1">
    <location>
        <begin position="281"/>
        <end position="299"/>
    </location>
</feature>
<feature type="transmembrane region" description="Helical" evidence="1">
    <location>
        <begin position="251"/>
        <end position="269"/>
    </location>
</feature>
<dbReference type="GO" id="GO:0020037">
    <property type="term" value="F:heme binding"/>
    <property type="evidence" value="ECO:0007669"/>
    <property type="project" value="InterPro"/>
</dbReference>
<dbReference type="InterPro" id="IPR010389">
    <property type="entry name" value="Urate_ox_N"/>
</dbReference>
<feature type="transmembrane region" description="Helical" evidence="1">
    <location>
        <begin position="147"/>
        <end position="169"/>
    </location>
</feature>
<evidence type="ECO:0000313" key="3">
    <source>
        <dbReference type="EMBL" id="RJF94697.1"/>
    </source>
</evidence>
<dbReference type="EMBL" id="QYUK01000008">
    <property type="protein sequence ID" value="RJF94697.1"/>
    <property type="molecule type" value="Genomic_DNA"/>
</dbReference>
<keyword evidence="1" id="KW-1133">Transmembrane helix</keyword>
<keyword evidence="1" id="KW-0812">Transmembrane</keyword>
<feature type="transmembrane region" description="Helical" evidence="1">
    <location>
        <begin position="115"/>
        <end position="135"/>
    </location>
</feature>
<evidence type="ECO:0000313" key="4">
    <source>
        <dbReference type="Proteomes" id="UP000284605"/>
    </source>
</evidence>
<dbReference type="OrthoDB" id="9787495at2"/>
<feature type="transmembrane region" description="Helical" evidence="1">
    <location>
        <begin position="175"/>
        <end position="195"/>
    </location>
</feature>
<keyword evidence="1" id="KW-0472">Membrane</keyword>
<proteinExistence type="predicted"/>
<gene>
    <name evidence="3" type="ORF">D3874_02425</name>
</gene>
<dbReference type="Proteomes" id="UP000284605">
    <property type="component" value="Unassembled WGS sequence"/>
</dbReference>
<evidence type="ECO:0000256" key="1">
    <source>
        <dbReference type="SAM" id="Phobius"/>
    </source>
</evidence>
<accession>A0A418WU08</accession>
<organism evidence="3 4">
    <name type="scientific">Oleomonas cavernae</name>
    <dbReference type="NCBI Taxonomy" id="2320859"/>
    <lineage>
        <taxon>Bacteria</taxon>
        <taxon>Pseudomonadati</taxon>
        <taxon>Pseudomonadota</taxon>
        <taxon>Alphaproteobacteria</taxon>
        <taxon>Acetobacterales</taxon>
        <taxon>Acetobacteraceae</taxon>
        <taxon>Oleomonas</taxon>
    </lineage>
</organism>
<dbReference type="GO" id="GO:0009055">
    <property type="term" value="F:electron transfer activity"/>
    <property type="evidence" value="ECO:0007669"/>
    <property type="project" value="InterPro"/>
</dbReference>
<reference evidence="3 4" key="1">
    <citation type="submission" date="2018-09" db="EMBL/GenBank/DDBJ databases">
        <authorList>
            <person name="Zhu H."/>
        </authorList>
    </citation>
    <scope>NUCLEOTIDE SEQUENCE [LARGE SCALE GENOMIC DNA]</scope>
    <source>
        <strain evidence="3 4">K1W22B-8</strain>
    </source>
</reference>
<comment type="caution">
    <text evidence="3">The sequence shown here is derived from an EMBL/GenBank/DDBJ whole genome shotgun (WGS) entry which is preliminary data.</text>
</comment>
<dbReference type="Pfam" id="PF06181">
    <property type="entry name" value="Urate_ox_N"/>
    <property type="match status" value="1"/>
</dbReference>
<feature type="transmembrane region" description="Helical" evidence="1">
    <location>
        <begin position="12"/>
        <end position="32"/>
    </location>
</feature>
<dbReference type="InterPro" id="IPR036909">
    <property type="entry name" value="Cyt_c-like_dom_sf"/>
</dbReference>
<dbReference type="SUPFAM" id="SSF46626">
    <property type="entry name" value="Cytochrome c"/>
    <property type="match status" value="1"/>
</dbReference>
<dbReference type="RefSeq" id="WP_119776060.1">
    <property type="nucleotide sequence ID" value="NZ_QYUK01000008.1"/>
</dbReference>
<feature type="transmembrane region" description="Helical" evidence="1">
    <location>
        <begin position="82"/>
        <end position="103"/>
    </location>
</feature>
<protein>
    <submittedName>
        <fullName evidence="3">Cysteine desulfurase</fullName>
    </submittedName>
</protein>
<keyword evidence="4" id="KW-1185">Reference proteome</keyword>
<evidence type="ECO:0000259" key="2">
    <source>
        <dbReference type="Pfam" id="PF06181"/>
    </source>
</evidence>
<feature type="domain" description="Urate oxidase N-terminal" evidence="2">
    <location>
        <begin position="4"/>
        <end position="296"/>
    </location>
</feature>